<accession>A0A9Q4DK37</accession>
<reference evidence="1" key="1">
    <citation type="journal article" date="2021" name="Vet Sci">
        <title>O-Serogroups and Pathovirotypes of Escherichia coli Isolated from Post-Weaning Piglets Showing Diarrhoea and/or Oedema in South Korea.</title>
        <authorList>
            <person name="Byun J.W."/>
            <person name="Moon B.Y."/>
            <person name="Do K.H."/>
            <person name="Lee K."/>
            <person name="Lee H.Y."/>
            <person name="Kim W.I."/>
            <person name="So B."/>
            <person name="Lee W.K."/>
        </authorList>
    </citation>
    <scope>NUCLEOTIDE SEQUENCE</scope>
    <source>
        <strain evidence="1">84/14</strain>
    </source>
</reference>
<organism evidence="1 2">
    <name type="scientific">Actinobacillus pleuropneumoniae</name>
    <name type="common">Haemophilus pleuropneumoniae</name>
    <dbReference type="NCBI Taxonomy" id="715"/>
    <lineage>
        <taxon>Bacteria</taxon>
        <taxon>Pseudomonadati</taxon>
        <taxon>Pseudomonadota</taxon>
        <taxon>Gammaproteobacteria</taxon>
        <taxon>Pasteurellales</taxon>
        <taxon>Pasteurellaceae</taxon>
        <taxon>Actinobacillus</taxon>
    </lineage>
</organism>
<feature type="non-terminal residue" evidence="1">
    <location>
        <position position="94"/>
    </location>
</feature>
<evidence type="ECO:0000313" key="1">
    <source>
        <dbReference type="EMBL" id="MCY6525068.1"/>
    </source>
</evidence>
<dbReference type="RefSeq" id="WP_267992421.1">
    <property type="nucleotide sequence ID" value="NZ_JAPQFC010001262.1"/>
</dbReference>
<dbReference type="EMBL" id="JAPQFC010001262">
    <property type="protein sequence ID" value="MCY6525068.1"/>
    <property type="molecule type" value="Genomic_DNA"/>
</dbReference>
<dbReference type="AlphaFoldDB" id="A0A9Q4DK37"/>
<gene>
    <name evidence="1" type="ORF">OYG11_12785</name>
</gene>
<dbReference type="Proteomes" id="UP001077788">
    <property type="component" value="Unassembled WGS sequence"/>
</dbReference>
<reference evidence="1" key="2">
    <citation type="submission" date="2022-12" db="EMBL/GenBank/DDBJ databases">
        <authorList>
            <person name="Kardos G."/>
            <person name="Sarkozi R."/>
            <person name="Laczko L."/>
            <person name="Marton S."/>
            <person name="Makrai L."/>
            <person name="Banyai K."/>
            <person name="Fodor L."/>
        </authorList>
    </citation>
    <scope>NUCLEOTIDE SEQUENCE</scope>
    <source>
        <strain evidence="1">84/14</strain>
    </source>
</reference>
<evidence type="ECO:0000313" key="2">
    <source>
        <dbReference type="Proteomes" id="UP001077788"/>
    </source>
</evidence>
<protein>
    <submittedName>
        <fullName evidence="1">Uncharacterized protein</fullName>
    </submittedName>
</protein>
<feature type="non-terminal residue" evidence="1">
    <location>
        <position position="1"/>
    </location>
</feature>
<comment type="caution">
    <text evidence="1">The sequence shown here is derived from an EMBL/GenBank/DDBJ whole genome shotgun (WGS) entry which is preliminary data.</text>
</comment>
<proteinExistence type="predicted"/>
<sequence>IIQPAPKGVLHESSYNPNARAAQHYNILEYLAQASSEMSALEVLQMCPSQRKDFLSTIGGIDPMDSNLITFDLENHVPRLPPQLYFIIQVFVMG</sequence>
<name>A0A9Q4DK37_ACTPL</name>